<dbReference type="PANTHER" id="PTHR31350">
    <property type="entry name" value="SI:DKEY-261L7.2"/>
    <property type="match status" value="1"/>
</dbReference>
<keyword evidence="4" id="KW-1185">Reference proteome</keyword>
<dbReference type="RefSeq" id="WP_341399326.1">
    <property type="nucleotide sequence ID" value="NZ_JBBUTI010000007.1"/>
</dbReference>
<dbReference type="InterPro" id="IPR032698">
    <property type="entry name" value="SirB1_N"/>
</dbReference>
<gene>
    <name evidence="3" type="ORF">AACH00_11730</name>
</gene>
<proteinExistence type="inferred from homology"/>
<dbReference type="InterPro" id="IPR011990">
    <property type="entry name" value="TPR-like_helical_dom_sf"/>
</dbReference>
<organism evidence="3 4">
    <name type="scientific">Ideonella margarita</name>
    <dbReference type="NCBI Taxonomy" id="2984191"/>
    <lineage>
        <taxon>Bacteria</taxon>
        <taxon>Pseudomonadati</taxon>
        <taxon>Pseudomonadota</taxon>
        <taxon>Betaproteobacteria</taxon>
        <taxon>Burkholderiales</taxon>
        <taxon>Sphaerotilaceae</taxon>
        <taxon>Ideonella</taxon>
    </lineage>
</organism>
<evidence type="ECO:0000313" key="3">
    <source>
        <dbReference type="EMBL" id="MEK8047024.1"/>
    </source>
</evidence>
<name>A0ABU9C559_9BURK</name>
<sequence>MSATWPSRCPTVLEYFQTLVGSDDDFALLEAAIALGQDAEPSLDVQAELARVDLLAERLTQRLPADASPAHCLRLLNAYFFKELGFGGNVNDYYSADNSYLHRVLETRRGIPISLAVLYMSLAEAVGLQAHGVSFPGHFLVKVRVPNGEVIVDPFTGQSLSRQALDERLEPFRQQHGLVGDFDTPLGLFLQAASSRDILVRMLRNLQLVHRQTGQLDRLLAVQERLVRLLPEQWEERRDRALVLADLGLFERAVADMGSYLEAHPDAGDAARMAAHLNDWRAQPGSRLY</sequence>
<comment type="caution">
    <text evidence="3">The sequence shown here is derived from an EMBL/GenBank/DDBJ whole genome shotgun (WGS) entry which is preliminary data.</text>
</comment>
<reference evidence="3 4" key="1">
    <citation type="submission" date="2024-04" db="EMBL/GenBank/DDBJ databases">
        <title>Novel species of the genus Ideonella isolated from streams.</title>
        <authorList>
            <person name="Lu H."/>
        </authorList>
    </citation>
    <scope>NUCLEOTIDE SEQUENCE [LARGE SCALE GENOMIC DNA]</scope>
    <source>
        <strain evidence="3 4">LYT19W</strain>
    </source>
</reference>
<evidence type="ECO:0000259" key="2">
    <source>
        <dbReference type="Pfam" id="PF13369"/>
    </source>
</evidence>
<dbReference type="Pfam" id="PF13369">
    <property type="entry name" value="Transglut_core2"/>
    <property type="match status" value="1"/>
</dbReference>
<dbReference type="Proteomes" id="UP001379945">
    <property type="component" value="Unassembled WGS sequence"/>
</dbReference>
<protein>
    <submittedName>
        <fullName evidence="3">Tetratricopeptide repeat protein</fullName>
    </submittedName>
</protein>
<dbReference type="Pfam" id="PF13371">
    <property type="entry name" value="TPR_9"/>
    <property type="match status" value="1"/>
</dbReference>
<dbReference type="PANTHER" id="PTHR31350:SF21">
    <property type="entry name" value="F-BOX ONLY PROTEIN 21"/>
    <property type="match status" value="1"/>
</dbReference>
<comment type="similarity">
    <text evidence="1">Belongs to the UPF0162 family.</text>
</comment>
<dbReference type="Gene3D" id="1.25.40.10">
    <property type="entry name" value="Tetratricopeptide repeat domain"/>
    <property type="match status" value="1"/>
</dbReference>
<evidence type="ECO:0000256" key="1">
    <source>
        <dbReference type="ARBA" id="ARBA00007100"/>
    </source>
</evidence>
<feature type="domain" description="Protein SirB1 N-terminal" evidence="2">
    <location>
        <begin position="49"/>
        <end position="204"/>
    </location>
</feature>
<accession>A0ABU9C559</accession>
<evidence type="ECO:0000313" key="4">
    <source>
        <dbReference type="Proteomes" id="UP001379945"/>
    </source>
</evidence>
<dbReference type="EMBL" id="JBBUTI010000007">
    <property type="protein sequence ID" value="MEK8047024.1"/>
    <property type="molecule type" value="Genomic_DNA"/>
</dbReference>
<dbReference type="SUPFAM" id="SSF48452">
    <property type="entry name" value="TPR-like"/>
    <property type="match status" value="1"/>
</dbReference>